<evidence type="ECO:0000313" key="2">
    <source>
        <dbReference type="EMBL" id="RZU66889.1"/>
    </source>
</evidence>
<dbReference type="AlphaFoldDB" id="A0A4Q8ASA7"/>
<dbReference type="Pfam" id="PF00107">
    <property type="entry name" value="ADH_zinc_N"/>
    <property type="match status" value="1"/>
</dbReference>
<dbReference type="PANTHER" id="PTHR43677">
    <property type="entry name" value="SHORT-CHAIN DEHYDROGENASE/REDUCTASE"/>
    <property type="match status" value="1"/>
</dbReference>
<dbReference type="InterPro" id="IPR014188">
    <property type="entry name" value="Acrylyl-CoA_reductase_AcuI"/>
</dbReference>
<feature type="domain" description="Enoyl reductase (ER)" evidence="1">
    <location>
        <begin position="29"/>
        <end position="346"/>
    </location>
</feature>
<name>A0A4Q8ASA7_9MICO</name>
<dbReference type="Proteomes" id="UP000291483">
    <property type="component" value="Unassembled WGS sequence"/>
</dbReference>
<dbReference type="CDD" id="cd08288">
    <property type="entry name" value="MDR_yhdh"/>
    <property type="match status" value="1"/>
</dbReference>
<keyword evidence="3" id="KW-1185">Reference proteome</keyword>
<sequence length="350" mass="35462">MSSQFRAIVVDEVSGENGEAAARRRGVLRTLDDDFFSAAGDDDRPLPSTATGVSIDVSYSSINYKDGLAVAGRPGVVRRLPLIAGIDVVGTVTASGDPRWAPGDSVVLNGAGLGESRHGGLSERTVVDGASLLRLPSAISPRRAAALGTAGFTAMLAVMALERQGIGPRSGEILVTGAAGGVGSVAVMLLSRAGYSVTAASGRAATEGDYLRALGAATVIDRAELLQPGKPLQSTRWAGAIDSLGGTSLATVLAQISYGGSVASCGLAAGAELPSTVLPFILRGVNLLGVNSVDAPIALREAAWLRLAGEAQLARLDELSTEIGLSAVPETAEAILAGTVRGRTIVNVRA</sequence>
<dbReference type="PANTHER" id="PTHR43677:SF1">
    <property type="entry name" value="ACRYLYL-COA REDUCTASE ACUI-RELATED"/>
    <property type="match status" value="1"/>
</dbReference>
<accession>A0A4Q8ASA7</accession>
<dbReference type="OrthoDB" id="9782155at2"/>
<reference evidence="2 3" key="1">
    <citation type="submission" date="2019-02" db="EMBL/GenBank/DDBJ databases">
        <title>Sequencing the genomes of 1000 actinobacteria strains.</title>
        <authorList>
            <person name="Klenk H.-P."/>
        </authorList>
    </citation>
    <scope>NUCLEOTIDE SEQUENCE [LARGE SCALE GENOMIC DNA]</scope>
    <source>
        <strain evidence="2 3">DSM 18319</strain>
    </source>
</reference>
<comment type="caution">
    <text evidence="2">The sequence shown here is derived from an EMBL/GenBank/DDBJ whole genome shotgun (WGS) entry which is preliminary data.</text>
</comment>
<dbReference type="InterPro" id="IPR013154">
    <property type="entry name" value="ADH-like_N"/>
</dbReference>
<evidence type="ECO:0000259" key="1">
    <source>
        <dbReference type="SMART" id="SM00829"/>
    </source>
</evidence>
<evidence type="ECO:0000313" key="3">
    <source>
        <dbReference type="Proteomes" id="UP000291483"/>
    </source>
</evidence>
<gene>
    <name evidence="2" type="ORF">EV379_3259</name>
</gene>
<dbReference type="SMART" id="SM00829">
    <property type="entry name" value="PKS_ER"/>
    <property type="match status" value="1"/>
</dbReference>
<dbReference type="EMBL" id="SHLC01000001">
    <property type="protein sequence ID" value="RZU66889.1"/>
    <property type="molecule type" value="Genomic_DNA"/>
</dbReference>
<dbReference type="InterPro" id="IPR013149">
    <property type="entry name" value="ADH-like_C"/>
</dbReference>
<dbReference type="SUPFAM" id="SSF51735">
    <property type="entry name" value="NAD(P)-binding Rossmann-fold domains"/>
    <property type="match status" value="1"/>
</dbReference>
<dbReference type="SUPFAM" id="SSF50129">
    <property type="entry name" value="GroES-like"/>
    <property type="match status" value="1"/>
</dbReference>
<dbReference type="Gene3D" id="3.40.50.720">
    <property type="entry name" value="NAD(P)-binding Rossmann-like Domain"/>
    <property type="match status" value="1"/>
</dbReference>
<dbReference type="InterPro" id="IPR020843">
    <property type="entry name" value="ER"/>
</dbReference>
<organism evidence="2 3">
    <name type="scientific">Microterricola gilva</name>
    <dbReference type="NCBI Taxonomy" id="393267"/>
    <lineage>
        <taxon>Bacteria</taxon>
        <taxon>Bacillati</taxon>
        <taxon>Actinomycetota</taxon>
        <taxon>Actinomycetes</taxon>
        <taxon>Micrococcales</taxon>
        <taxon>Microbacteriaceae</taxon>
        <taxon>Microterricola</taxon>
    </lineage>
</organism>
<dbReference type="Pfam" id="PF08240">
    <property type="entry name" value="ADH_N"/>
    <property type="match status" value="1"/>
</dbReference>
<dbReference type="Gene3D" id="3.90.180.10">
    <property type="entry name" value="Medium-chain alcohol dehydrogenases, catalytic domain"/>
    <property type="match status" value="1"/>
</dbReference>
<dbReference type="InterPro" id="IPR051397">
    <property type="entry name" value="Zn-ADH-like_protein"/>
</dbReference>
<dbReference type="InterPro" id="IPR036291">
    <property type="entry name" value="NAD(P)-bd_dom_sf"/>
</dbReference>
<dbReference type="InterPro" id="IPR011032">
    <property type="entry name" value="GroES-like_sf"/>
</dbReference>
<protein>
    <submittedName>
        <fullName evidence="2">Acrylyl-CoA reductase (NADPH)</fullName>
    </submittedName>
</protein>
<dbReference type="GO" id="GO:0043957">
    <property type="term" value="F:acryloyl-CoA reductase (NADPH) activity"/>
    <property type="evidence" value="ECO:0007669"/>
    <property type="project" value="TreeGrafter"/>
</dbReference>
<dbReference type="NCBIfam" id="TIGR02823">
    <property type="entry name" value="oxido_YhdH"/>
    <property type="match status" value="1"/>
</dbReference>
<proteinExistence type="predicted"/>
<dbReference type="RefSeq" id="WP_130507020.1">
    <property type="nucleotide sequence ID" value="NZ_SHLC01000001.1"/>
</dbReference>